<proteinExistence type="predicted"/>
<feature type="domain" description="Transposase IS110-like N-terminal" evidence="1">
    <location>
        <begin position="5"/>
        <end position="47"/>
    </location>
</feature>
<dbReference type="AlphaFoldDB" id="A0A5J4JMY6"/>
<dbReference type="InterPro" id="IPR002525">
    <property type="entry name" value="Transp_IS110-like_N"/>
</dbReference>
<sequence>MKLFVGIDVSSKDMKACLMNQEGETLSTLTVANNLPGVTELRNAIVHTSWVHHIKMI</sequence>
<accession>A0A5J4JMY6</accession>
<dbReference type="GO" id="GO:0003677">
    <property type="term" value="F:DNA binding"/>
    <property type="evidence" value="ECO:0007669"/>
    <property type="project" value="InterPro"/>
</dbReference>
<evidence type="ECO:0000313" key="2">
    <source>
        <dbReference type="EMBL" id="GER71928.1"/>
    </source>
</evidence>
<keyword evidence="3" id="KW-1185">Reference proteome</keyword>
<dbReference type="GO" id="GO:0006313">
    <property type="term" value="P:DNA transposition"/>
    <property type="evidence" value="ECO:0007669"/>
    <property type="project" value="InterPro"/>
</dbReference>
<evidence type="ECO:0000259" key="1">
    <source>
        <dbReference type="Pfam" id="PF01548"/>
    </source>
</evidence>
<comment type="caution">
    <text evidence="2">The sequence shown here is derived from an EMBL/GenBank/DDBJ whole genome shotgun (WGS) entry which is preliminary data.</text>
</comment>
<reference evidence="2 3" key="1">
    <citation type="submission" date="2019-09" db="EMBL/GenBank/DDBJ databases">
        <title>Draft genome sequence of Bacillus sp. JC-7.</title>
        <authorList>
            <person name="Tanaka N."/>
            <person name="Shiwa Y."/>
            <person name="Fujita N."/>
            <person name="Tanasupawat S."/>
        </authorList>
    </citation>
    <scope>NUCLEOTIDE SEQUENCE [LARGE SCALE GENOMIC DNA]</scope>
    <source>
        <strain evidence="2 3">JC-7</strain>
    </source>
</reference>
<dbReference type="Pfam" id="PF01548">
    <property type="entry name" value="DEDD_Tnp_IS110"/>
    <property type="match status" value="1"/>
</dbReference>
<protein>
    <recommendedName>
        <fullName evidence="1">Transposase IS110-like N-terminal domain-containing protein</fullName>
    </recommendedName>
</protein>
<name>A0A5J4JMY6_9BACI</name>
<dbReference type="GO" id="GO:0004803">
    <property type="term" value="F:transposase activity"/>
    <property type="evidence" value="ECO:0007669"/>
    <property type="project" value="InterPro"/>
</dbReference>
<gene>
    <name evidence="2" type="ORF">BpJC7_32310</name>
</gene>
<dbReference type="Proteomes" id="UP000391919">
    <property type="component" value="Unassembled WGS sequence"/>
</dbReference>
<organism evidence="2 3">
    <name type="scientific">Weizmannia acidilactici</name>
    <dbReference type="NCBI Taxonomy" id="2607726"/>
    <lineage>
        <taxon>Bacteria</taxon>
        <taxon>Bacillati</taxon>
        <taxon>Bacillota</taxon>
        <taxon>Bacilli</taxon>
        <taxon>Bacillales</taxon>
        <taxon>Bacillaceae</taxon>
        <taxon>Heyndrickxia</taxon>
    </lineage>
</organism>
<evidence type="ECO:0000313" key="3">
    <source>
        <dbReference type="Proteomes" id="UP000391919"/>
    </source>
</evidence>
<dbReference type="EMBL" id="BKZQ01000123">
    <property type="protein sequence ID" value="GER71928.1"/>
    <property type="molecule type" value="Genomic_DNA"/>
</dbReference>